<name>A0ABV9ECB5_9ACTN</name>
<organism evidence="2 3">
    <name type="scientific">Sphaerisporangium corydalis</name>
    <dbReference type="NCBI Taxonomy" id="1441875"/>
    <lineage>
        <taxon>Bacteria</taxon>
        <taxon>Bacillati</taxon>
        <taxon>Actinomycetota</taxon>
        <taxon>Actinomycetes</taxon>
        <taxon>Streptosporangiales</taxon>
        <taxon>Streptosporangiaceae</taxon>
        <taxon>Sphaerisporangium</taxon>
    </lineage>
</organism>
<gene>
    <name evidence="2" type="ORF">ACFO8L_06390</name>
</gene>
<keyword evidence="3" id="KW-1185">Reference proteome</keyword>
<dbReference type="InterPro" id="IPR024976">
    <property type="entry name" value="DUF3885"/>
</dbReference>
<accession>A0ABV9ECB5</accession>
<comment type="caution">
    <text evidence="2">The sequence shown here is derived from an EMBL/GenBank/DDBJ whole genome shotgun (WGS) entry which is preliminary data.</text>
</comment>
<feature type="domain" description="DUF3885" evidence="1">
    <location>
        <begin position="28"/>
        <end position="198"/>
    </location>
</feature>
<sequence>MVIPDDALDPQALSRLWERQWPGCPPVAHWLRGHYPDRWIRFHSLPESKRYPDDEAEYAIVLNRHHTVLSELDPGSDLLVITTEWTNTPALTPQRWPRRSEVAPRAQHWQTLIEEPGDDPEFRTYTQLYAETRRWGPGVIDAVLRAVANDEISNVLLSPVDLRWLYHPYDGGADVVLPTPTERDALKNRHRAWLSTHPLGL</sequence>
<dbReference type="RefSeq" id="WP_262841323.1">
    <property type="nucleotide sequence ID" value="NZ_JANZYP010000004.1"/>
</dbReference>
<evidence type="ECO:0000259" key="1">
    <source>
        <dbReference type="Pfam" id="PF13021"/>
    </source>
</evidence>
<protein>
    <recommendedName>
        <fullName evidence="1">DUF3885 domain-containing protein</fullName>
    </recommendedName>
</protein>
<dbReference type="EMBL" id="JBHSFN010000003">
    <property type="protein sequence ID" value="MFC4585689.1"/>
    <property type="molecule type" value="Genomic_DNA"/>
</dbReference>
<dbReference type="Proteomes" id="UP001595891">
    <property type="component" value="Unassembled WGS sequence"/>
</dbReference>
<evidence type="ECO:0000313" key="3">
    <source>
        <dbReference type="Proteomes" id="UP001595891"/>
    </source>
</evidence>
<evidence type="ECO:0000313" key="2">
    <source>
        <dbReference type="EMBL" id="MFC4585689.1"/>
    </source>
</evidence>
<proteinExistence type="predicted"/>
<dbReference type="Pfam" id="PF13021">
    <property type="entry name" value="DUF3885"/>
    <property type="match status" value="1"/>
</dbReference>
<reference evidence="3" key="1">
    <citation type="journal article" date="2019" name="Int. J. Syst. Evol. Microbiol.">
        <title>The Global Catalogue of Microorganisms (GCM) 10K type strain sequencing project: providing services to taxonomists for standard genome sequencing and annotation.</title>
        <authorList>
            <consortium name="The Broad Institute Genomics Platform"/>
            <consortium name="The Broad Institute Genome Sequencing Center for Infectious Disease"/>
            <person name="Wu L."/>
            <person name="Ma J."/>
        </authorList>
    </citation>
    <scope>NUCLEOTIDE SEQUENCE [LARGE SCALE GENOMIC DNA]</scope>
    <source>
        <strain evidence="3">CCUG 49560</strain>
    </source>
</reference>